<evidence type="ECO:0000313" key="3">
    <source>
        <dbReference type="Proteomes" id="UP000230607"/>
    </source>
</evidence>
<dbReference type="EMBL" id="LT841358">
    <property type="protein sequence ID" value="SMH72163.1"/>
    <property type="molecule type" value="Genomic_DNA"/>
</dbReference>
<sequence length="96" mass="10731">MQLKNIIMYGAIIALPVAVVYMYGLQSFNLGESQTSSVNSESFFITGHVTMFVTAPDGKMITCKQSDNIIVNQGHQAAEHQQFLYQIHSQIHLVEQ</sequence>
<dbReference type="Proteomes" id="UP000230607">
    <property type="component" value="Chromosome 1"/>
</dbReference>
<dbReference type="OrthoDB" id="12325at2157"/>
<evidence type="ECO:0000313" key="2">
    <source>
        <dbReference type="EMBL" id="SMH72163.1"/>
    </source>
</evidence>
<organism evidence="2 3">
    <name type="scientific">Candidatus Nitrosotalea okcheonensis</name>
    <dbReference type="NCBI Taxonomy" id="1903276"/>
    <lineage>
        <taxon>Archaea</taxon>
        <taxon>Nitrososphaerota</taxon>
        <taxon>Nitrososphaeria</taxon>
        <taxon>Nitrosotaleales</taxon>
        <taxon>Nitrosotaleaceae</taxon>
        <taxon>Nitrosotalea</taxon>
    </lineage>
</organism>
<keyword evidence="1" id="KW-1133">Transmembrane helix</keyword>
<evidence type="ECO:0000256" key="1">
    <source>
        <dbReference type="SAM" id="Phobius"/>
    </source>
</evidence>
<feature type="transmembrane region" description="Helical" evidence="1">
    <location>
        <begin position="6"/>
        <end position="25"/>
    </location>
</feature>
<protein>
    <recommendedName>
        <fullName evidence="4">Transmembrane protein</fullName>
    </recommendedName>
</protein>
<dbReference type="AlphaFoldDB" id="A0A2H1FHC5"/>
<proteinExistence type="predicted"/>
<dbReference type="RefSeq" id="WP_157927991.1">
    <property type="nucleotide sequence ID" value="NZ_LT841358.1"/>
</dbReference>
<name>A0A2H1FHC5_9ARCH</name>
<keyword evidence="3" id="KW-1185">Reference proteome</keyword>
<reference evidence="3" key="1">
    <citation type="submission" date="2017-03" db="EMBL/GenBank/DDBJ databases">
        <authorList>
            <person name="Herbold C."/>
        </authorList>
    </citation>
    <scope>NUCLEOTIDE SEQUENCE [LARGE SCALE GENOMIC DNA]</scope>
</reference>
<evidence type="ECO:0008006" key="4">
    <source>
        <dbReference type="Google" id="ProtNLM"/>
    </source>
</evidence>
<gene>
    <name evidence="2" type="ORF">NCS_30003</name>
</gene>
<accession>A0A2H1FHC5</accession>
<keyword evidence="1" id="KW-0812">Transmembrane</keyword>
<keyword evidence="1" id="KW-0472">Membrane</keyword>